<feature type="domain" description="HTH lacI-type" evidence="4">
    <location>
        <begin position="8"/>
        <end position="64"/>
    </location>
</feature>
<protein>
    <recommendedName>
        <fullName evidence="4">HTH lacI-type domain-containing protein</fullName>
    </recommendedName>
</protein>
<gene>
    <name evidence="5" type="ORF">A8709_14190</name>
</gene>
<dbReference type="Gene3D" id="3.40.50.2300">
    <property type="match status" value="2"/>
</dbReference>
<dbReference type="PROSITE" id="PS00356">
    <property type="entry name" value="HTH_LACI_1"/>
    <property type="match status" value="1"/>
</dbReference>
<keyword evidence="2" id="KW-0238">DNA-binding</keyword>
<accession>A0A1C1A597</accession>
<evidence type="ECO:0000259" key="4">
    <source>
        <dbReference type="PROSITE" id="PS50932"/>
    </source>
</evidence>
<dbReference type="PROSITE" id="PS50932">
    <property type="entry name" value="HTH_LACI_2"/>
    <property type="match status" value="1"/>
</dbReference>
<dbReference type="GO" id="GO:0000976">
    <property type="term" value="F:transcription cis-regulatory region binding"/>
    <property type="evidence" value="ECO:0007669"/>
    <property type="project" value="TreeGrafter"/>
</dbReference>
<name>A0A1C1A597_9BACL</name>
<evidence type="ECO:0000313" key="5">
    <source>
        <dbReference type="EMBL" id="OCT15722.1"/>
    </source>
</evidence>
<dbReference type="CDD" id="cd01544">
    <property type="entry name" value="PBP1_GalR"/>
    <property type="match status" value="1"/>
</dbReference>
<dbReference type="Pfam" id="PF00356">
    <property type="entry name" value="LacI"/>
    <property type="match status" value="1"/>
</dbReference>
<dbReference type="Pfam" id="PF13377">
    <property type="entry name" value="Peripla_BP_3"/>
    <property type="match status" value="1"/>
</dbReference>
<dbReference type="PANTHER" id="PTHR30146">
    <property type="entry name" value="LACI-RELATED TRANSCRIPTIONAL REPRESSOR"/>
    <property type="match status" value="1"/>
</dbReference>
<dbReference type="Gene3D" id="1.10.260.40">
    <property type="entry name" value="lambda repressor-like DNA-binding domains"/>
    <property type="match status" value="1"/>
</dbReference>
<proteinExistence type="predicted"/>
<dbReference type="SUPFAM" id="SSF47413">
    <property type="entry name" value="lambda repressor-like DNA-binding domains"/>
    <property type="match status" value="1"/>
</dbReference>
<dbReference type="InterPro" id="IPR010982">
    <property type="entry name" value="Lambda_DNA-bd_dom_sf"/>
</dbReference>
<dbReference type="InterPro" id="IPR000843">
    <property type="entry name" value="HTH_LacI"/>
</dbReference>
<dbReference type="InterPro" id="IPR028082">
    <property type="entry name" value="Peripla_BP_I"/>
</dbReference>
<dbReference type="Proteomes" id="UP000093309">
    <property type="component" value="Unassembled WGS sequence"/>
</dbReference>
<dbReference type="AlphaFoldDB" id="A0A1C1A597"/>
<keyword evidence="3" id="KW-0804">Transcription</keyword>
<reference evidence="6" key="1">
    <citation type="submission" date="2016-05" db="EMBL/GenBank/DDBJ databases">
        <title>Paenibacillus oryzae. sp. nov., isolated from the rice root.</title>
        <authorList>
            <person name="Zhang J."/>
            <person name="Zhang X."/>
        </authorList>
    </citation>
    <scope>NUCLEOTIDE SEQUENCE [LARGE SCALE GENOMIC DNA]</scope>
    <source>
        <strain evidence="6">KCTC13222</strain>
    </source>
</reference>
<sequence length="354" mass="39570">MKELCELPTLKDVADLVGVSISTASRVVRNDTSRHINPETKAKVWEAVRQLDYTPNESARHLVNKQKAGKKQTKQIGCIIQTARINDDHPYYSPIITSFTKKILESGYSLAFIHTSDELADDALLHKCVHELQVDGIIIVGEVGSAILDFLQKTEDLKLIGICTSGTEITMVDYDRIHATKSAVDHLIDQGHRSIGFVGGPGHTGELSSEERFQGYKFAMYDAGIPLNKDWIIDTRWEIDRSYERVMEQLKQTDVERPTAIFAASDQLAIPAMRAIIESKLRIPEDIAFISMDNIDFAQYTTPPLSSVHVPKVEIGMTAAATLLDMLKGEQPQLSKVLLPHKLMVRQSSIYKIN</sequence>
<evidence type="ECO:0000256" key="1">
    <source>
        <dbReference type="ARBA" id="ARBA00023015"/>
    </source>
</evidence>
<dbReference type="EMBL" id="LYPC01000014">
    <property type="protein sequence ID" value="OCT15722.1"/>
    <property type="molecule type" value="Genomic_DNA"/>
</dbReference>
<dbReference type="CDD" id="cd01392">
    <property type="entry name" value="HTH_LacI"/>
    <property type="match status" value="1"/>
</dbReference>
<keyword evidence="6" id="KW-1185">Reference proteome</keyword>
<evidence type="ECO:0000256" key="2">
    <source>
        <dbReference type="ARBA" id="ARBA00023125"/>
    </source>
</evidence>
<dbReference type="GO" id="GO:0003700">
    <property type="term" value="F:DNA-binding transcription factor activity"/>
    <property type="evidence" value="ECO:0007669"/>
    <property type="project" value="TreeGrafter"/>
</dbReference>
<dbReference type="PANTHER" id="PTHR30146:SF109">
    <property type="entry name" value="HTH-TYPE TRANSCRIPTIONAL REGULATOR GALS"/>
    <property type="match status" value="1"/>
</dbReference>
<dbReference type="InterPro" id="IPR046335">
    <property type="entry name" value="LacI/GalR-like_sensor"/>
</dbReference>
<dbReference type="SUPFAM" id="SSF53822">
    <property type="entry name" value="Periplasmic binding protein-like I"/>
    <property type="match status" value="1"/>
</dbReference>
<evidence type="ECO:0000313" key="6">
    <source>
        <dbReference type="Proteomes" id="UP000093309"/>
    </source>
</evidence>
<dbReference type="SMART" id="SM00354">
    <property type="entry name" value="HTH_LACI"/>
    <property type="match status" value="1"/>
</dbReference>
<keyword evidence="1" id="KW-0805">Transcription regulation</keyword>
<evidence type="ECO:0000256" key="3">
    <source>
        <dbReference type="ARBA" id="ARBA00023163"/>
    </source>
</evidence>
<organism evidence="5 6">
    <name type="scientific">Paenibacillus pectinilyticus</name>
    <dbReference type="NCBI Taxonomy" id="512399"/>
    <lineage>
        <taxon>Bacteria</taxon>
        <taxon>Bacillati</taxon>
        <taxon>Bacillota</taxon>
        <taxon>Bacilli</taxon>
        <taxon>Bacillales</taxon>
        <taxon>Paenibacillaceae</taxon>
        <taxon>Paenibacillus</taxon>
    </lineage>
</organism>
<dbReference type="STRING" id="512399.A8709_14190"/>
<comment type="caution">
    <text evidence="5">The sequence shown here is derived from an EMBL/GenBank/DDBJ whole genome shotgun (WGS) entry which is preliminary data.</text>
</comment>